<dbReference type="Pfam" id="PF02556">
    <property type="entry name" value="SecB"/>
    <property type="match status" value="1"/>
</dbReference>
<evidence type="ECO:0000256" key="3">
    <source>
        <dbReference type="ARBA" id="ARBA00022927"/>
    </source>
</evidence>
<comment type="subcellular location">
    <subcellularLocation>
        <location evidence="5">Cytoplasm</location>
    </subcellularLocation>
</comment>
<organism evidence="6 7">
    <name type="scientific">Beggiatoa leptomitoformis</name>
    <dbReference type="NCBI Taxonomy" id="288004"/>
    <lineage>
        <taxon>Bacteria</taxon>
        <taxon>Pseudomonadati</taxon>
        <taxon>Pseudomonadota</taxon>
        <taxon>Gammaproteobacteria</taxon>
        <taxon>Thiotrichales</taxon>
        <taxon>Thiotrichaceae</taxon>
        <taxon>Beggiatoa</taxon>
    </lineage>
</organism>
<sequence>MADENQQVQENFQIGTIYIKDVSFETTSSPDVWNAQGKLAPETEISSSINVLRQDVYEVILKINVTVKVEDSTAFIIEIQQAGVFVVQGFIPERLNYMLHSYCLNILFPYARANVADLVMRGGFPPLTLGIMNFDAMYAQRMQQLRDEAAAKSTTTATA</sequence>
<keyword evidence="3 5" id="KW-0653">Protein transport</keyword>
<keyword evidence="5" id="KW-0963">Cytoplasm</keyword>
<dbReference type="KEGG" id="blep:AL038_08270"/>
<evidence type="ECO:0000256" key="1">
    <source>
        <dbReference type="ARBA" id="ARBA00009990"/>
    </source>
</evidence>
<accession>A0A2N9YHS9</accession>
<dbReference type="HAMAP" id="MF_00821">
    <property type="entry name" value="SecB"/>
    <property type="match status" value="1"/>
</dbReference>
<dbReference type="InterPro" id="IPR035958">
    <property type="entry name" value="SecB-like_sf"/>
</dbReference>
<dbReference type="Proteomes" id="UP000234271">
    <property type="component" value="Chromosome"/>
</dbReference>
<dbReference type="GO" id="GO:0051082">
    <property type="term" value="F:unfolded protein binding"/>
    <property type="evidence" value="ECO:0007669"/>
    <property type="project" value="InterPro"/>
</dbReference>
<dbReference type="OrthoDB" id="9795145at2"/>
<keyword evidence="7" id="KW-1185">Reference proteome</keyword>
<evidence type="ECO:0000256" key="2">
    <source>
        <dbReference type="ARBA" id="ARBA00022448"/>
    </source>
</evidence>
<dbReference type="AlphaFoldDB" id="A0A2N9YHS9"/>
<evidence type="ECO:0000256" key="5">
    <source>
        <dbReference type="HAMAP-Rule" id="MF_00821"/>
    </source>
</evidence>
<comment type="function">
    <text evidence="5">One of the proteins required for the normal export of preproteins out of the cell cytoplasm. It is a molecular chaperone that binds to a subset of precursor proteins, maintaining them in a translocation-competent state. It also specifically binds to its receptor SecA.</text>
</comment>
<reference evidence="7" key="1">
    <citation type="submission" date="2016-12" db="EMBL/GenBank/DDBJ databases">
        <title>Complete Genome Sequence of Beggiatoa leptomitiformis D-401.</title>
        <authorList>
            <person name="Fomenkov A."/>
            <person name="Vincze T."/>
            <person name="Grabovich M."/>
            <person name="Anton B.P."/>
            <person name="Dubinina G."/>
            <person name="Orlova M."/>
            <person name="Belousova E."/>
            <person name="Roberts R.J."/>
        </authorList>
    </citation>
    <scope>NUCLEOTIDE SEQUENCE [LARGE SCALE GENOMIC DNA]</scope>
    <source>
        <strain evidence="7">D-401</strain>
    </source>
</reference>
<comment type="subunit">
    <text evidence="5">Homotetramer, a dimer of dimers. One homotetramer interacts with 1 SecA dimer.</text>
</comment>
<dbReference type="GO" id="GO:0051262">
    <property type="term" value="P:protein tetramerization"/>
    <property type="evidence" value="ECO:0007669"/>
    <property type="project" value="InterPro"/>
</dbReference>
<name>A0A2N9YHS9_9GAMM</name>
<dbReference type="RefSeq" id="WP_062151658.1">
    <property type="nucleotide sequence ID" value="NZ_CP012373.2"/>
</dbReference>
<evidence type="ECO:0000256" key="4">
    <source>
        <dbReference type="ARBA" id="ARBA00023010"/>
    </source>
</evidence>
<dbReference type="Gene3D" id="3.10.420.10">
    <property type="entry name" value="SecB-like"/>
    <property type="match status" value="1"/>
</dbReference>
<keyword evidence="4 5" id="KW-0811">Translocation</keyword>
<dbReference type="PANTHER" id="PTHR36918">
    <property type="match status" value="1"/>
</dbReference>
<dbReference type="SUPFAM" id="SSF54611">
    <property type="entry name" value="SecB-like"/>
    <property type="match status" value="1"/>
</dbReference>
<evidence type="ECO:0000313" key="6">
    <source>
        <dbReference type="EMBL" id="AUI70057.1"/>
    </source>
</evidence>
<dbReference type="GO" id="GO:0005737">
    <property type="term" value="C:cytoplasm"/>
    <property type="evidence" value="ECO:0007669"/>
    <property type="project" value="UniProtKB-SubCell"/>
</dbReference>
<gene>
    <name evidence="5 6" type="primary">secB</name>
    <name evidence="6" type="ORF">BLE401_16035</name>
</gene>
<dbReference type="PRINTS" id="PR01594">
    <property type="entry name" value="SECBCHAPRONE"/>
</dbReference>
<dbReference type="EMBL" id="CP018889">
    <property type="protein sequence ID" value="AUI70057.1"/>
    <property type="molecule type" value="Genomic_DNA"/>
</dbReference>
<keyword evidence="2 5" id="KW-0813">Transport</keyword>
<protein>
    <recommendedName>
        <fullName evidence="5">Protein-export protein SecB</fullName>
    </recommendedName>
</protein>
<proteinExistence type="inferred from homology"/>
<comment type="similarity">
    <text evidence="1 5">Belongs to the SecB family.</text>
</comment>
<dbReference type="NCBIfam" id="TIGR00809">
    <property type="entry name" value="secB"/>
    <property type="match status" value="1"/>
</dbReference>
<dbReference type="InterPro" id="IPR003708">
    <property type="entry name" value="SecB"/>
</dbReference>
<dbReference type="PANTHER" id="PTHR36918:SF1">
    <property type="entry name" value="PROTEIN-EXPORT PROTEIN SECB"/>
    <property type="match status" value="1"/>
</dbReference>
<evidence type="ECO:0000313" key="7">
    <source>
        <dbReference type="Proteomes" id="UP000234271"/>
    </source>
</evidence>
<dbReference type="STRING" id="288004.AL038_08270"/>
<dbReference type="GO" id="GO:0015031">
    <property type="term" value="P:protein transport"/>
    <property type="evidence" value="ECO:0007669"/>
    <property type="project" value="UniProtKB-UniRule"/>
</dbReference>
<dbReference type="GO" id="GO:0006457">
    <property type="term" value="P:protein folding"/>
    <property type="evidence" value="ECO:0007669"/>
    <property type="project" value="UniProtKB-UniRule"/>
</dbReference>
<keyword evidence="5" id="KW-0143">Chaperone</keyword>